<evidence type="ECO:0000256" key="1">
    <source>
        <dbReference type="SAM" id="MobiDB-lite"/>
    </source>
</evidence>
<feature type="region of interest" description="Disordered" evidence="1">
    <location>
        <begin position="149"/>
        <end position="178"/>
    </location>
</feature>
<accession>A0A7S1Y5H1</accession>
<name>A0A7S1Y5H1_9STRA</name>
<organism evidence="2">
    <name type="scientific">Grammatophora oceanica</name>
    <dbReference type="NCBI Taxonomy" id="210454"/>
    <lineage>
        <taxon>Eukaryota</taxon>
        <taxon>Sar</taxon>
        <taxon>Stramenopiles</taxon>
        <taxon>Ochrophyta</taxon>
        <taxon>Bacillariophyta</taxon>
        <taxon>Fragilariophyceae</taxon>
        <taxon>Fragilariophycidae</taxon>
        <taxon>Rhabdonematales</taxon>
        <taxon>Grammatophoraceae</taxon>
        <taxon>Grammatophora</taxon>
    </lineage>
</organism>
<sequence length="178" mass="20384">MTRLRFWLFLCHDFMGRVVEKAIELRLGRSENHTANRKSARRGDQKQRRLLELAPGDQLELKDIQESAKHPSVRPAPLYSGTDDAASALSGAQLYFGPGFENRLEMEMEELVAATTRSRSKRLSTEELEMRKKEDKLFAKLASRPLREMTMFPEIEKDGNADVSKDTTPPKQKKPKHS</sequence>
<reference evidence="2" key="1">
    <citation type="submission" date="2021-01" db="EMBL/GenBank/DDBJ databases">
        <authorList>
            <person name="Corre E."/>
            <person name="Pelletier E."/>
            <person name="Niang G."/>
            <person name="Scheremetjew M."/>
            <person name="Finn R."/>
            <person name="Kale V."/>
            <person name="Holt S."/>
            <person name="Cochrane G."/>
            <person name="Meng A."/>
            <person name="Brown T."/>
            <person name="Cohen L."/>
        </authorList>
    </citation>
    <scope>NUCLEOTIDE SEQUENCE</scope>
    <source>
        <strain evidence="2">CCMP 410</strain>
    </source>
</reference>
<gene>
    <name evidence="2" type="ORF">GOCE00092_LOCUS7581</name>
</gene>
<protein>
    <submittedName>
        <fullName evidence="2">Uncharacterized protein</fullName>
    </submittedName>
</protein>
<dbReference type="EMBL" id="HBGK01014726">
    <property type="protein sequence ID" value="CAD9278672.1"/>
    <property type="molecule type" value="Transcribed_RNA"/>
</dbReference>
<evidence type="ECO:0000313" key="2">
    <source>
        <dbReference type="EMBL" id="CAD9278672.1"/>
    </source>
</evidence>
<dbReference type="AlphaFoldDB" id="A0A7S1Y5H1"/>
<proteinExistence type="predicted"/>
<feature type="compositionally biased region" description="Basic and acidic residues" evidence="1">
    <location>
        <begin position="154"/>
        <end position="165"/>
    </location>
</feature>